<dbReference type="Proteomes" id="UP000002938">
    <property type="component" value="Unassembled WGS sequence"/>
</dbReference>
<proteinExistence type="predicted"/>
<sequence>MNMATGRILSYSMNHKPDLKIVMKSPNQVLPIFKQAKYRTILHSDQDCQYQHQK</sequence>
<protein>
    <recommendedName>
        <fullName evidence="3">Transposase</fullName>
    </recommendedName>
</protein>
<keyword evidence="2" id="KW-1185">Reference proteome</keyword>
<organism evidence="1 2">
    <name type="scientific">Turicibacter sanguinis PC909</name>
    <dbReference type="NCBI Taxonomy" id="702450"/>
    <lineage>
        <taxon>Bacteria</taxon>
        <taxon>Bacillati</taxon>
        <taxon>Bacillota</taxon>
        <taxon>Erysipelotrichia</taxon>
        <taxon>Erysipelotrichales</taxon>
        <taxon>Turicibacteraceae</taxon>
        <taxon>Turicibacter</taxon>
    </lineage>
</organism>
<evidence type="ECO:0000313" key="2">
    <source>
        <dbReference type="Proteomes" id="UP000002938"/>
    </source>
</evidence>
<gene>
    <name evidence="1" type="ORF">CUW_2849</name>
</gene>
<evidence type="ECO:0008006" key="3">
    <source>
        <dbReference type="Google" id="ProtNLM"/>
    </source>
</evidence>
<name>A0ABP2I6I4_9FIRM</name>
<comment type="caution">
    <text evidence="1">The sequence shown here is derived from an EMBL/GenBank/DDBJ whole genome shotgun (WGS) entry which is preliminary data.</text>
</comment>
<reference evidence="1 2" key="1">
    <citation type="journal article" date="2011" name="J. Bacteriol.">
        <title>Draft Genome Sequence of Turicibacter sanguinis PC909, Isolated from Human Feces.</title>
        <authorList>
            <person name="Cuiv P.O."/>
            <person name="Klaassens E.S."/>
            <person name="Durkin A.S."/>
            <person name="Harkins D.M."/>
            <person name="Foster L."/>
            <person name="McCorrison J."/>
            <person name="Torralba M."/>
            <person name="Nelson K.E."/>
            <person name="Morrison M."/>
        </authorList>
    </citation>
    <scope>NUCLEOTIDE SEQUENCE [LARGE SCALE GENOMIC DNA]</scope>
    <source>
        <strain evidence="1 2">PC909</strain>
    </source>
</reference>
<accession>A0ABP2I6I4</accession>
<evidence type="ECO:0000313" key="1">
    <source>
        <dbReference type="EMBL" id="EFF65146.1"/>
    </source>
</evidence>
<dbReference type="EMBL" id="ADMN01000009">
    <property type="protein sequence ID" value="EFF65146.1"/>
    <property type="molecule type" value="Genomic_DNA"/>
</dbReference>